<reference evidence="1 2" key="1">
    <citation type="submission" date="2015-05" db="EMBL/GenBank/DDBJ databases">
        <title>A genomic and transcriptomic approach to investigate the blue pigment phenotype in Pseudomonas fluorescens.</title>
        <authorList>
            <person name="Andreani N.A."/>
            <person name="Cardazzo B."/>
        </authorList>
    </citation>
    <scope>NUCLEOTIDE SEQUENCE [LARGE SCALE GENOMIC DNA]</scope>
    <source>
        <strain evidence="1 2">Ps_22</strain>
    </source>
</reference>
<gene>
    <name evidence="1" type="ORF">PFLmoz3_00430</name>
</gene>
<dbReference type="AlphaFoldDB" id="A0A109LM27"/>
<evidence type="ECO:0000313" key="2">
    <source>
        <dbReference type="Proteomes" id="UP000061348"/>
    </source>
</evidence>
<dbReference type="Proteomes" id="UP000061348">
    <property type="component" value="Unassembled WGS sequence"/>
</dbReference>
<proteinExistence type="predicted"/>
<comment type="caution">
    <text evidence="1">The sequence shown here is derived from an EMBL/GenBank/DDBJ whole genome shotgun (WGS) entry which is preliminary data.</text>
</comment>
<sequence>MIQKSPTWNFCGASTSSSWMFSVPTCWNRMNRPMAMNTSPMRVTINALSAALPLLRLL</sequence>
<name>A0A109LM27_PSEFL</name>
<protein>
    <submittedName>
        <fullName evidence="1">Uncharacterized protein</fullName>
    </submittedName>
</protein>
<accession>A0A109LM27</accession>
<organism evidence="1 2">
    <name type="scientific">Pseudomonas fluorescens</name>
    <dbReference type="NCBI Taxonomy" id="294"/>
    <lineage>
        <taxon>Bacteria</taxon>
        <taxon>Pseudomonadati</taxon>
        <taxon>Pseudomonadota</taxon>
        <taxon>Gammaproteobacteria</taxon>
        <taxon>Pseudomonadales</taxon>
        <taxon>Pseudomonadaceae</taxon>
        <taxon>Pseudomonas</taxon>
    </lineage>
</organism>
<evidence type="ECO:0000313" key="1">
    <source>
        <dbReference type="EMBL" id="KWV89950.1"/>
    </source>
</evidence>
<dbReference type="EMBL" id="LCYA01000004">
    <property type="protein sequence ID" value="KWV89950.1"/>
    <property type="molecule type" value="Genomic_DNA"/>
</dbReference>